<protein>
    <submittedName>
        <fullName evidence="1">Uncharacterized protein</fullName>
    </submittedName>
</protein>
<gene>
    <name evidence="1" type="ORF">COT80_04615</name>
</gene>
<dbReference type="EMBL" id="PEZY01000012">
    <property type="protein sequence ID" value="PIS06019.1"/>
    <property type="molecule type" value="Genomic_DNA"/>
</dbReference>
<evidence type="ECO:0000313" key="1">
    <source>
        <dbReference type="EMBL" id="PIS06019.1"/>
    </source>
</evidence>
<proteinExistence type="predicted"/>
<reference evidence="2" key="1">
    <citation type="submission" date="2017-09" db="EMBL/GenBank/DDBJ databases">
        <title>Depth-based differentiation of microbial function through sediment-hosted aquifers and enrichment of novel symbionts in the deep terrestrial subsurface.</title>
        <authorList>
            <person name="Probst A.J."/>
            <person name="Ladd B."/>
            <person name="Jarett J.K."/>
            <person name="Geller-Mcgrath D.E."/>
            <person name="Sieber C.M.K."/>
            <person name="Emerson J.B."/>
            <person name="Anantharaman K."/>
            <person name="Thomas B.C."/>
            <person name="Malmstrom R."/>
            <person name="Stieglmeier M."/>
            <person name="Klingl A."/>
            <person name="Woyke T."/>
            <person name="Ryan C.M."/>
            <person name="Banfield J.F."/>
        </authorList>
    </citation>
    <scope>NUCLEOTIDE SEQUENCE [LARGE SCALE GENOMIC DNA]</scope>
</reference>
<dbReference type="Proteomes" id="UP000229056">
    <property type="component" value="Unassembled WGS sequence"/>
</dbReference>
<name>A0A2H0W3T6_9BACT</name>
<accession>A0A2H0W3T6</accession>
<comment type="caution">
    <text evidence="1">The sequence shown here is derived from an EMBL/GenBank/DDBJ whole genome shotgun (WGS) entry which is preliminary data.</text>
</comment>
<sequence>MLGHALPTTIGESYRLSHSGSHQGLALMLQAESNGLVSNYLGVNVTISKAALVASEKAKSRQEWEIVQPVIGIYNSRGLLDVTR</sequence>
<evidence type="ECO:0000313" key="2">
    <source>
        <dbReference type="Proteomes" id="UP000229056"/>
    </source>
</evidence>
<organism evidence="1 2">
    <name type="scientific">Candidatus Buchananbacteria bacterium CG10_big_fil_rev_8_21_14_0_10_33_19</name>
    <dbReference type="NCBI Taxonomy" id="1974525"/>
    <lineage>
        <taxon>Bacteria</taxon>
        <taxon>Candidatus Buchananiibacteriota</taxon>
    </lineage>
</organism>
<dbReference type="AlphaFoldDB" id="A0A2H0W3T6"/>